<evidence type="ECO:0000313" key="2">
    <source>
        <dbReference type="Proteomes" id="UP001293718"/>
    </source>
</evidence>
<sequence length="59" mass="6302">MTFQVGRAVGYPNHCYGLICFFDCLHDMGDLVAAAQYAAKVLAPGGTVLLVEPFAPRVS</sequence>
<dbReference type="Gene3D" id="3.40.50.150">
    <property type="entry name" value="Vaccinia Virus protein VP39"/>
    <property type="match status" value="1"/>
</dbReference>
<comment type="caution">
    <text evidence="1">The sequence shown here is derived from an EMBL/GenBank/DDBJ whole genome shotgun (WGS) entry which is preliminary data.</text>
</comment>
<protein>
    <recommendedName>
        <fullName evidence="3">Methyltransferase domain-containing protein</fullName>
    </recommendedName>
</protein>
<accession>A0ABU5IRT8</accession>
<keyword evidence="2" id="KW-1185">Reference proteome</keyword>
<evidence type="ECO:0000313" key="1">
    <source>
        <dbReference type="EMBL" id="MDZ5461595.1"/>
    </source>
</evidence>
<dbReference type="InterPro" id="IPR029063">
    <property type="entry name" value="SAM-dependent_MTases_sf"/>
</dbReference>
<organism evidence="1 2">
    <name type="scientific">Azohydromonas lata</name>
    <dbReference type="NCBI Taxonomy" id="45677"/>
    <lineage>
        <taxon>Bacteria</taxon>
        <taxon>Pseudomonadati</taxon>
        <taxon>Pseudomonadota</taxon>
        <taxon>Betaproteobacteria</taxon>
        <taxon>Burkholderiales</taxon>
        <taxon>Sphaerotilaceae</taxon>
        <taxon>Azohydromonas</taxon>
    </lineage>
</organism>
<proteinExistence type="predicted"/>
<name>A0ABU5IRT8_9BURK</name>
<dbReference type="SUPFAM" id="SSF53335">
    <property type="entry name" value="S-adenosyl-L-methionine-dependent methyltransferases"/>
    <property type="match status" value="1"/>
</dbReference>
<dbReference type="RefSeq" id="WP_322468716.1">
    <property type="nucleotide sequence ID" value="NZ_JAXOJX010000129.1"/>
</dbReference>
<dbReference type="EMBL" id="JAXOJX010000129">
    <property type="protein sequence ID" value="MDZ5461595.1"/>
    <property type="molecule type" value="Genomic_DNA"/>
</dbReference>
<gene>
    <name evidence="1" type="ORF">SM757_33970</name>
</gene>
<dbReference type="Proteomes" id="UP001293718">
    <property type="component" value="Unassembled WGS sequence"/>
</dbReference>
<reference evidence="1 2" key="1">
    <citation type="submission" date="2023-11" db="EMBL/GenBank/DDBJ databases">
        <title>Draft genome of Azohydromonas lata strain H1 (DSM1123), a polyhydroxyalkanoate producer.</title>
        <authorList>
            <person name="Traversa D."/>
            <person name="D'Addabbo P."/>
            <person name="Pazzani C."/>
            <person name="Manzari C."/>
            <person name="Chiara M."/>
            <person name="Scrascia M."/>
        </authorList>
    </citation>
    <scope>NUCLEOTIDE SEQUENCE [LARGE SCALE GENOMIC DNA]</scope>
    <source>
        <strain evidence="1 2">H1</strain>
    </source>
</reference>
<evidence type="ECO:0008006" key="3">
    <source>
        <dbReference type="Google" id="ProtNLM"/>
    </source>
</evidence>